<sequence>MTPTFLAIKSYHVIDVDGKPPLPMPKRVFAAAAAWTAVFSPLESLNLSSYARLETSPSKI</sequence>
<dbReference type="Proteomes" id="UP001190926">
    <property type="component" value="Unassembled WGS sequence"/>
</dbReference>
<name>A0AAD4JQ04_PERFH</name>
<comment type="caution">
    <text evidence="1">The sequence shown here is derived from an EMBL/GenBank/DDBJ whole genome shotgun (WGS) entry which is preliminary data.</text>
</comment>
<accession>A0AAD4JQ04</accession>
<dbReference type="AlphaFoldDB" id="A0AAD4JQ04"/>
<proteinExistence type="predicted"/>
<gene>
    <name evidence="1" type="ORF">C2S53_000400</name>
</gene>
<evidence type="ECO:0000313" key="1">
    <source>
        <dbReference type="EMBL" id="KAH6837931.1"/>
    </source>
</evidence>
<organism evidence="1 2">
    <name type="scientific">Perilla frutescens var. hirtella</name>
    <name type="common">Perilla citriodora</name>
    <name type="synonym">Perilla setoyensis</name>
    <dbReference type="NCBI Taxonomy" id="608512"/>
    <lineage>
        <taxon>Eukaryota</taxon>
        <taxon>Viridiplantae</taxon>
        <taxon>Streptophyta</taxon>
        <taxon>Embryophyta</taxon>
        <taxon>Tracheophyta</taxon>
        <taxon>Spermatophyta</taxon>
        <taxon>Magnoliopsida</taxon>
        <taxon>eudicotyledons</taxon>
        <taxon>Gunneridae</taxon>
        <taxon>Pentapetalae</taxon>
        <taxon>asterids</taxon>
        <taxon>lamiids</taxon>
        <taxon>Lamiales</taxon>
        <taxon>Lamiaceae</taxon>
        <taxon>Nepetoideae</taxon>
        <taxon>Elsholtzieae</taxon>
        <taxon>Perilla</taxon>
    </lineage>
</organism>
<keyword evidence="2" id="KW-1185">Reference proteome</keyword>
<evidence type="ECO:0000313" key="2">
    <source>
        <dbReference type="Proteomes" id="UP001190926"/>
    </source>
</evidence>
<reference evidence="1 2" key="1">
    <citation type="journal article" date="2021" name="Nat. Commun.">
        <title>Incipient diploidization of the medicinal plant Perilla within 10,000 years.</title>
        <authorList>
            <person name="Zhang Y."/>
            <person name="Shen Q."/>
            <person name="Leng L."/>
            <person name="Zhang D."/>
            <person name="Chen S."/>
            <person name="Shi Y."/>
            <person name="Ning Z."/>
            <person name="Chen S."/>
        </authorList>
    </citation>
    <scope>NUCLEOTIDE SEQUENCE [LARGE SCALE GENOMIC DNA]</scope>
    <source>
        <strain evidence="2">cv. PC099</strain>
    </source>
</reference>
<protein>
    <submittedName>
        <fullName evidence="1">Uncharacterized protein</fullName>
    </submittedName>
</protein>
<dbReference type="EMBL" id="SDAM02000004">
    <property type="protein sequence ID" value="KAH6837931.1"/>
    <property type="molecule type" value="Genomic_DNA"/>
</dbReference>